<reference evidence="7 8" key="1">
    <citation type="submission" date="2018-05" db="EMBL/GenBank/DDBJ databases">
        <title>Leucothrix arctica sp. nov., isolated from Arctic seawater.</title>
        <authorList>
            <person name="Choi A."/>
            <person name="Baek K."/>
        </authorList>
    </citation>
    <scope>NUCLEOTIDE SEQUENCE [LARGE SCALE GENOMIC DNA]</scope>
    <source>
        <strain evidence="7 8">IMCC9719</strain>
    </source>
</reference>
<proteinExistence type="inferred from homology"/>
<organism evidence="7 8">
    <name type="scientific">Leucothrix arctica</name>
    <dbReference type="NCBI Taxonomy" id="1481894"/>
    <lineage>
        <taxon>Bacteria</taxon>
        <taxon>Pseudomonadati</taxon>
        <taxon>Pseudomonadota</taxon>
        <taxon>Gammaproteobacteria</taxon>
        <taxon>Thiotrichales</taxon>
        <taxon>Thiotrichaceae</taxon>
        <taxon>Leucothrix</taxon>
    </lineage>
</organism>
<keyword evidence="4 6" id="KW-1133">Transmembrane helix</keyword>
<evidence type="ECO:0000256" key="6">
    <source>
        <dbReference type="RuleBase" id="RU363076"/>
    </source>
</evidence>
<dbReference type="PANTHER" id="PTHR23427:SF2">
    <property type="entry name" value="SURFEIT LOCUS PROTEIN 1"/>
    <property type="match status" value="1"/>
</dbReference>
<comment type="caution">
    <text evidence="7">The sequence shown here is derived from an EMBL/GenBank/DDBJ whole genome shotgun (WGS) entry which is preliminary data.</text>
</comment>
<dbReference type="Proteomes" id="UP000245506">
    <property type="component" value="Unassembled WGS sequence"/>
</dbReference>
<protein>
    <recommendedName>
        <fullName evidence="6">SURF1-like protein</fullName>
    </recommendedName>
</protein>
<accession>A0A317CRL2</accession>
<evidence type="ECO:0000256" key="4">
    <source>
        <dbReference type="ARBA" id="ARBA00022989"/>
    </source>
</evidence>
<gene>
    <name evidence="7" type="ORF">DKT75_01915</name>
</gene>
<evidence type="ECO:0000256" key="2">
    <source>
        <dbReference type="ARBA" id="ARBA00007165"/>
    </source>
</evidence>
<dbReference type="OrthoDB" id="9789940at2"/>
<dbReference type="Pfam" id="PF02104">
    <property type="entry name" value="SURF1"/>
    <property type="match status" value="1"/>
</dbReference>
<dbReference type="PANTHER" id="PTHR23427">
    <property type="entry name" value="SURFEIT LOCUS PROTEIN"/>
    <property type="match status" value="1"/>
</dbReference>
<dbReference type="CDD" id="cd06662">
    <property type="entry name" value="SURF1"/>
    <property type="match status" value="1"/>
</dbReference>
<evidence type="ECO:0000256" key="5">
    <source>
        <dbReference type="ARBA" id="ARBA00023136"/>
    </source>
</evidence>
<comment type="subcellular location">
    <subcellularLocation>
        <location evidence="6">Cell membrane</location>
        <topology evidence="6">Multi-pass membrane protein</topology>
    </subcellularLocation>
    <subcellularLocation>
        <location evidence="1">Membrane</location>
    </subcellularLocation>
</comment>
<dbReference type="RefSeq" id="WP_109821748.1">
    <property type="nucleotide sequence ID" value="NZ_QGKL01000009.1"/>
</dbReference>
<keyword evidence="3 6" id="KW-0812">Transmembrane</keyword>
<dbReference type="EMBL" id="QGKL01000009">
    <property type="protein sequence ID" value="PWQ98942.1"/>
    <property type="molecule type" value="Genomic_DNA"/>
</dbReference>
<evidence type="ECO:0000256" key="3">
    <source>
        <dbReference type="ARBA" id="ARBA00022692"/>
    </source>
</evidence>
<dbReference type="PROSITE" id="PS50895">
    <property type="entry name" value="SURF1"/>
    <property type="match status" value="1"/>
</dbReference>
<dbReference type="InterPro" id="IPR045214">
    <property type="entry name" value="Surf1/Surf4"/>
</dbReference>
<evidence type="ECO:0000313" key="8">
    <source>
        <dbReference type="Proteomes" id="UP000245506"/>
    </source>
</evidence>
<evidence type="ECO:0000256" key="1">
    <source>
        <dbReference type="ARBA" id="ARBA00004370"/>
    </source>
</evidence>
<keyword evidence="6" id="KW-1003">Cell membrane</keyword>
<dbReference type="AlphaFoldDB" id="A0A317CRL2"/>
<keyword evidence="8" id="KW-1185">Reference proteome</keyword>
<sequence length="245" mass="28032">MARFNFVFKPALIPSLAFLVVFPVLIMLGNWQLNRADEKRGIEQGVVNAIAKPPLLINESDLSTLKDEVYRPARLVGRFDNGRQYLWDNKTNKGRSGYQVLTPFFLDGLQQVVMINRGWIPILGRRDEFQDIAVTEAVASIDGVIKTPSNAIQLAERIEEDEINYPSVIQAFEPSVFATQLGVEILPIMIELSPESPQGYVREWQPYFGKIGKHMGYAMQWFIMAFIAFFLYIKLNTKRRQDNLT</sequence>
<keyword evidence="5 6" id="KW-0472">Membrane</keyword>
<dbReference type="GO" id="GO:0005886">
    <property type="term" value="C:plasma membrane"/>
    <property type="evidence" value="ECO:0007669"/>
    <property type="project" value="UniProtKB-SubCell"/>
</dbReference>
<name>A0A317CRL2_9GAMM</name>
<dbReference type="InterPro" id="IPR002994">
    <property type="entry name" value="Surf1/Shy1"/>
</dbReference>
<feature type="transmembrane region" description="Helical" evidence="6">
    <location>
        <begin position="217"/>
        <end position="235"/>
    </location>
</feature>
<comment type="similarity">
    <text evidence="2 6">Belongs to the SURF1 family.</text>
</comment>
<feature type="transmembrane region" description="Helical" evidence="6">
    <location>
        <begin position="12"/>
        <end position="31"/>
    </location>
</feature>
<evidence type="ECO:0000313" key="7">
    <source>
        <dbReference type="EMBL" id="PWQ98942.1"/>
    </source>
</evidence>